<protein>
    <recommendedName>
        <fullName evidence="5">Mediator of RNA polymerase II transcription subunit 4</fullName>
    </recommendedName>
</protein>
<evidence type="ECO:0008006" key="5">
    <source>
        <dbReference type="Google" id="ProtNLM"/>
    </source>
</evidence>
<dbReference type="EMBL" id="CAUYUJ010020082">
    <property type="protein sequence ID" value="CAK0895725.1"/>
    <property type="molecule type" value="Genomic_DNA"/>
</dbReference>
<keyword evidence="4" id="KW-1185">Reference proteome</keyword>
<feature type="compositionally biased region" description="Basic and acidic residues" evidence="2">
    <location>
        <begin position="133"/>
        <end position="144"/>
    </location>
</feature>
<feature type="compositionally biased region" description="Polar residues" evidence="2">
    <location>
        <begin position="198"/>
        <end position="209"/>
    </location>
</feature>
<keyword evidence="1" id="KW-0175">Coiled coil</keyword>
<gene>
    <name evidence="3" type="ORF">PCOR1329_LOCUS74398</name>
</gene>
<feature type="region of interest" description="Disordered" evidence="2">
    <location>
        <begin position="1"/>
        <end position="41"/>
    </location>
</feature>
<feature type="region of interest" description="Disordered" evidence="2">
    <location>
        <begin position="128"/>
        <end position="309"/>
    </location>
</feature>
<evidence type="ECO:0000313" key="3">
    <source>
        <dbReference type="EMBL" id="CAK0895725.1"/>
    </source>
</evidence>
<name>A0ABN9XBV2_9DINO</name>
<accession>A0ABN9XBV2</accession>
<feature type="compositionally biased region" description="Pro residues" evidence="2">
    <location>
        <begin position="181"/>
        <end position="193"/>
    </location>
</feature>
<feature type="compositionally biased region" description="Basic residues" evidence="2">
    <location>
        <begin position="264"/>
        <end position="283"/>
    </location>
</feature>
<feature type="compositionally biased region" description="Pro residues" evidence="2">
    <location>
        <begin position="153"/>
        <end position="162"/>
    </location>
</feature>
<feature type="coiled-coil region" evidence="1">
    <location>
        <begin position="86"/>
        <end position="120"/>
    </location>
</feature>
<dbReference type="Proteomes" id="UP001189429">
    <property type="component" value="Unassembled WGS sequence"/>
</dbReference>
<reference evidence="3" key="1">
    <citation type="submission" date="2023-10" db="EMBL/GenBank/DDBJ databases">
        <authorList>
            <person name="Chen Y."/>
            <person name="Shah S."/>
            <person name="Dougan E. K."/>
            <person name="Thang M."/>
            <person name="Chan C."/>
        </authorList>
    </citation>
    <scope>NUCLEOTIDE SEQUENCE [LARGE SCALE GENOMIC DNA]</scope>
</reference>
<organism evidence="3 4">
    <name type="scientific">Prorocentrum cordatum</name>
    <dbReference type="NCBI Taxonomy" id="2364126"/>
    <lineage>
        <taxon>Eukaryota</taxon>
        <taxon>Sar</taxon>
        <taxon>Alveolata</taxon>
        <taxon>Dinophyceae</taxon>
        <taxon>Prorocentrales</taxon>
        <taxon>Prorocentraceae</taxon>
        <taxon>Prorocentrum</taxon>
    </lineage>
</organism>
<sequence>MEAQQFIAATPPVPKQLAPQHPKYAVPPATPAQQQAYRKDTQAQVGALSTLILATRRSGAEDADPVEELSAIKHAGASLEPIGTWISSTSIDLENAKLEIAGLERKIEEASSEREVFLHAQQGLEDTLSELMDQEKAEQARRGAEAAAQGITAPPPPRPPAAAAPGPAASPSGPVRMTFPPRAPTPPPPPFLPPFQANPISATGMQTSRPRSRSARVLDESSSPGHQGPGQGSRPEHGLACKFPSGPSASTSAQPEPEEGGGARPRRSQNRSCRHRTQRRRATRTPWRTHAPVARSQACHSHRHQYEAL</sequence>
<feature type="compositionally biased region" description="Low complexity" evidence="2">
    <location>
        <begin position="163"/>
        <end position="174"/>
    </location>
</feature>
<evidence type="ECO:0000256" key="2">
    <source>
        <dbReference type="SAM" id="MobiDB-lite"/>
    </source>
</evidence>
<proteinExistence type="predicted"/>
<evidence type="ECO:0000256" key="1">
    <source>
        <dbReference type="SAM" id="Coils"/>
    </source>
</evidence>
<comment type="caution">
    <text evidence="3">The sequence shown here is derived from an EMBL/GenBank/DDBJ whole genome shotgun (WGS) entry which is preliminary data.</text>
</comment>
<evidence type="ECO:0000313" key="4">
    <source>
        <dbReference type="Proteomes" id="UP001189429"/>
    </source>
</evidence>